<dbReference type="RefSeq" id="WP_093335101.1">
    <property type="nucleotide sequence ID" value="NZ_FOXD01000002.1"/>
</dbReference>
<dbReference type="STRING" id="1884432.SAMN05518683_102270"/>
<organism evidence="1 2">
    <name type="scientific">Salibacterium halotolerans</name>
    <dbReference type="NCBI Taxonomy" id="1884432"/>
    <lineage>
        <taxon>Bacteria</taxon>
        <taxon>Bacillati</taxon>
        <taxon>Bacillota</taxon>
        <taxon>Bacilli</taxon>
        <taxon>Bacillales</taxon>
        <taxon>Bacillaceae</taxon>
    </lineage>
</organism>
<sequence length="78" mass="9032">MAHNFKPAGEETKICRTCYHFSLHAGVFSFCLVQEYDVYEGDSCDMHTESAWIGRKREKELTQYVDTIFDRGDGKANF</sequence>
<evidence type="ECO:0000313" key="1">
    <source>
        <dbReference type="EMBL" id="SFP10184.1"/>
    </source>
</evidence>
<dbReference type="OrthoDB" id="9958669at2"/>
<proteinExistence type="predicted"/>
<name>A0A1I5MKR2_9BACI</name>
<dbReference type="AlphaFoldDB" id="A0A1I5MKR2"/>
<evidence type="ECO:0000313" key="2">
    <source>
        <dbReference type="Proteomes" id="UP000198892"/>
    </source>
</evidence>
<gene>
    <name evidence="1" type="ORF">SAMN05518683_102270</name>
</gene>
<reference evidence="2" key="1">
    <citation type="submission" date="2016-10" db="EMBL/GenBank/DDBJ databases">
        <authorList>
            <person name="Varghese N."/>
            <person name="Submissions S."/>
        </authorList>
    </citation>
    <scope>NUCLEOTIDE SEQUENCE [LARGE SCALE GENOMIC DNA]</scope>
    <source>
        <strain evidence="2">S7</strain>
    </source>
</reference>
<protein>
    <submittedName>
        <fullName evidence="1">Uncharacterized protein</fullName>
    </submittedName>
</protein>
<dbReference type="Proteomes" id="UP000198892">
    <property type="component" value="Unassembled WGS sequence"/>
</dbReference>
<accession>A0A1I5MKR2</accession>
<keyword evidence="2" id="KW-1185">Reference proteome</keyword>
<dbReference type="EMBL" id="FOXD01000002">
    <property type="protein sequence ID" value="SFP10184.1"/>
    <property type="molecule type" value="Genomic_DNA"/>
</dbReference>